<evidence type="ECO:0000313" key="2">
    <source>
        <dbReference type="EMBL" id="KAA1112469.1"/>
    </source>
</evidence>
<feature type="region of interest" description="Disordered" evidence="1">
    <location>
        <begin position="1"/>
        <end position="38"/>
    </location>
</feature>
<sequence>MILDLTQNSQSGVKLGGVDGKPSVGLDCRRTSPMRSVSRAMDPAEIRLSSNTSKSDINDHHQTKLGLRDTRADGWPC</sequence>
<evidence type="ECO:0000313" key="3">
    <source>
        <dbReference type="Proteomes" id="UP000325313"/>
    </source>
</evidence>
<feature type="compositionally biased region" description="Polar residues" evidence="1">
    <location>
        <begin position="1"/>
        <end position="12"/>
    </location>
</feature>
<comment type="caution">
    <text evidence="2">The sequence shown here is derived from an EMBL/GenBank/DDBJ whole genome shotgun (WGS) entry which is preliminary data.</text>
</comment>
<proteinExistence type="predicted"/>
<reference evidence="2 3" key="1">
    <citation type="submission" date="2019-05" db="EMBL/GenBank/DDBJ databases">
        <title>Emergence of the Ug99 lineage of the wheat stem rust pathogen through somatic hybridization.</title>
        <authorList>
            <person name="Li F."/>
            <person name="Upadhyaya N.M."/>
            <person name="Sperschneider J."/>
            <person name="Matny O."/>
            <person name="Nguyen-Phuc H."/>
            <person name="Mago R."/>
            <person name="Raley C."/>
            <person name="Miller M.E."/>
            <person name="Silverstein K.A.T."/>
            <person name="Henningsen E."/>
            <person name="Hirsch C.D."/>
            <person name="Visser B."/>
            <person name="Pretorius Z.A."/>
            <person name="Steffenson B.J."/>
            <person name="Schwessinger B."/>
            <person name="Dodds P.N."/>
            <person name="Figueroa M."/>
        </authorList>
    </citation>
    <scope>NUCLEOTIDE SEQUENCE [LARGE SCALE GENOMIC DNA]</scope>
    <source>
        <strain evidence="2 3">Ug99</strain>
    </source>
</reference>
<name>A0A5B0QHG4_PUCGR</name>
<evidence type="ECO:0000256" key="1">
    <source>
        <dbReference type="SAM" id="MobiDB-lite"/>
    </source>
</evidence>
<dbReference type="Proteomes" id="UP000325313">
    <property type="component" value="Unassembled WGS sequence"/>
</dbReference>
<accession>A0A5B0QHG4</accession>
<protein>
    <submittedName>
        <fullName evidence="2">Uncharacterized protein</fullName>
    </submittedName>
</protein>
<dbReference type="EMBL" id="VDEP01000277">
    <property type="protein sequence ID" value="KAA1112469.1"/>
    <property type="molecule type" value="Genomic_DNA"/>
</dbReference>
<gene>
    <name evidence="2" type="ORF">PGTUg99_015234</name>
</gene>
<dbReference type="AlphaFoldDB" id="A0A5B0QHG4"/>
<organism evidence="2 3">
    <name type="scientific">Puccinia graminis f. sp. tritici</name>
    <dbReference type="NCBI Taxonomy" id="56615"/>
    <lineage>
        <taxon>Eukaryota</taxon>
        <taxon>Fungi</taxon>
        <taxon>Dikarya</taxon>
        <taxon>Basidiomycota</taxon>
        <taxon>Pucciniomycotina</taxon>
        <taxon>Pucciniomycetes</taxon>
        <taxon>Pucciniales</taxon>
        <taxon>Pucciniaceae</taxon>
        <taxon>Puccinia</taxon>
    </lineage>
</organism>